<dbReference type="InterPro" id="IPR013320">
    <property type="entry name" value="ConA-like_dom_sf"/>
</dbReference>
<protein>
    <recommendedName>
        <fullName evidence="3">Beta-xylosidase C-terminal Concanavalin A-like domain-containing protein</fullName>
    </recommendedName>
</protein>
<reference evidence="1 2" key="1">
    <citation type="submission" date="2019-07" db="EMBL/GenBank/DDBJ databases">
        <title>Whole genome shotgun sequence of Vibrio superstes NBRC 103154.</title>
        <authorList>
            <person name="Hosoyama A."/>
            <person name="Uohara A."/>
            <person name="Ohji S."/>
            <person name="Ichikawa N."/>
        </authorList>
    </citation>
    <scope>NUCLEOTIDE SEQUENCE [LARGE SCALE GENOMIC DNA]</scope>
    <source>
        <strain evidence="1 2">NBRC 103154</strain>
    </source>
</reference>
<keyword evidence="2" id="KW-1185">Reference proteome</keyword>
<evidence type="ECO:0000313" key="1">
    <source>
        <dbReference type="EMBL" id="GEM79789.1"/>
    </source>
</evidence>
<sequence length="185" mass="20735">MIDLQQWQYPNPQQSPWQLEGNTLKVQVSEGNMWGAGGVAANNLFLYKSTPSSDYTVQVGVKLAPNRAFEQAGIGLYWDNDNYIKISKEMFNGRLSLVFVTEHKGNPMVNALMDYPDSDVMLRLEKKQGRVIAMLSADNGIEWQNIGSTELLEGKESALMLYTFSGSKITPNMAQFTDLQIEPMS</sequence>
<dbReference type="OrthoDB" id="6402258at2"/>
<evidence type="ECO:0000313" key="2">
    <source>
        <dbReference type="Proteomes" id="UP000321113"/>
    </source>
</evidence>
<accession>A0A511QR18</accession>
<organism evidence="1 2">
    <name type="scientific">Vibrio superstes NBRC 103154</name>
    <dbReference type="NCBI Taxonomy" id="1219062"/>
    <lineage>
        <taxon>Bacteria</taxon>
        <taxon>Pseudomonadati</taxon>
        <taxon>Pseudomonadota</taxon>
        <taxon>Gammaproteobacteria</taxon>
        <taxon>Vibrionales</taxon>
        <taxon>Vibrionaceae</taxon>
        <taxon>Vibrio</taxon>
    </lineage>
</organism>
<evidence type="ECO:0008006" key="3">
    <source>
        <dbReference type="Google" id="ProtNLM"/>
    </source>
</evidence>
<dbReference type="RefSeq" id="WP_119009968.1">
    <property type="nucleotide sequence ID" value="NZ_BJXK01000007.1"/>
</dbReference>
<dbReference type="SUPFAM" id="SSF49899">
    <property type="entry name" value="Concanavalin A-like lectins/glucanases"/>
    <property type="match status" value="1"/>
</dbReference>
<dbReference type="EMBL" id="BJXK01000007">
    <property type="protein sequence ID" value="GEM79789.1"/>
    <property type="molecule type" value="Genomic_DNA"/>
</dbReference>
<comment type="caution">
    <text evidence="1">The sequence shown here is derived from an EMBL/GenBank/DDBJ whole genome shotgun (WGS) entry which is preliminary data.</text>
</comment>
<name>A0A511QR18_9VIBR</name>
<gene>
    <name evidence="1" type="ORF">VSU01S_20340</name>
</gene>
<dbReference type="InterPro" id="IPR009784">
    <property type="entry name" value="DUF1349"/>
</dbReference>
<dbReference type="Pfam" id="PF07081">
    <property type="entry name" value="DUF1349"/>
    <property type="match status" value="1"/>
</dbReference>
<dbReference type="AlphaFoldDB" id="A0A511QR18"/>
<dbReference type="Gene3D" id="2.60.120.200">
    <property type="match status" value="1"/>
</dbReference>
<dbReference type="Proteomes" id="UP000321113">
    <property type="component" value="Unassembled WGS sequence"/>
</dbReference>
<proteinExistence type="predicted"/>